<dbReference type="InterPro" id="IPR023335">
    <property type="entry name" value="ATP12_ortho_dom_sf"/>
</dbReference>
<dbReference type="AlphaFoldDB" id="A0A368EHT8"/>
<dbReference type="Proteomes" id="UP000252289">
    <property type="component" value="Unassembled WGS sequence"/>
</dbReference>
<reference evidence="4 5" key="1">
    <citation type="journal article" date="2018" name="Microbiome">
        <title>Fine metagenomic profile of the Mediterranean stratified and mixed water columns revealed by assembly and recruitment.</title>
        <authorList>
            <person name="Haro-Moreno J.M."/>
            <person name="Lopez-Perez M."/>
            <person name="De La Torre J.R."/>
            <person name="Picazo A."/>
            <person name="Camacho A."/>
            <person name="Rodriguez-Valera F."/>
        </authorList>
    </citation>
    <scope>NUCLEOTIDE SEQUENCE [LARGE SCALE GENOMIC DNA]</scope>
    <source>
        <strain evidence="4">MED-G50</strain>
    </source>
</reference>
<accession>A0A368EHT8</accession>
<dbReference type="EMBL" id="QOQK01000024">
    <property type="protein sequence ID" value="RCL83839.1"/>
    <property type="molecule type" value="Genomic_DNA"/>
</dbReference>
<dbReference type="PANTHER" id="PTHR21013:SF10">
    <property type="entry name" value="ATP SYNTHASE MITOCHONDRIAL F1 COMPLEX ASSEMBLY FACTOR 2"/>
    <property type="match status" value="1"/>
</dbReference>
<evidence type="ECO:0000313" key="4">
    <source>
        <dbReference type="EMBL" id="RCL83839.1"/>
    </source>
</evidence>
<evidence type="ECO:0000256" key="3">
    <source>
        <dbReference type="ARBA" id="ARBA00023186"/>
    </source>
</evidence>
<evidence type="ECO:0000256" key="2">
    <source>
        <dbReference type="ARBA" id="ARBA00022946"/>
    </source>
</evidence>
<keyword evidence="3" id="KW-0143">Chaperone</keyword>
<gene>
    <name evidence="4" type="ORF">DBW64_04940</name>
</gene>
<comment type="similarity">
    <text evidence="1">Belongs to the ATP12 family.</text>
</comment>
<evidence type="ECO:0000313" key="5">
    <source>
        <dbReference type="Proteomes" id="UP000252289"/>
    </source>
</evidence>
<protein>
    <submittedName>
        <fullName evidence="4">ATPase</fullName>
    </submittedName>
</protein>
<sequence length="237" mass="26452">MARRFYEQVSVEETAEGHIIRLDDHKLMTPAKKLLVLPYARLAEAVADEWRQVDGDIISSDMPMSRLVYTALDRVSETYGATAQAFASYGESDLLCYRATHPDALVQRQDEIWTPYLDWAKASFGVSLQIGAGIAPIKQSQSSIEILTQIAKGGKGVEPNPLRLTGLAHGAGLLGSAVLALHMEAGEYQTENIWRAAFLDEFFQFEHWGEDSEAMARLEGLKREIETLSDYFSLFFS</sequence>
<dbReference type="InterPro" id="IPR011419">
    <property type="entry name" value="ATP12_ATP_synth-F1-assembly"/>
</dbReference>
<evidence type="ECO:0000256" key="1">
    <source>
        <dbReference type="ARBA" id="ARBA00008231"/>
    </source>
</evidence>
<name>A0A368EHT8_9PROT</name>
<proteinExistence type="inferred from homology"/>
<dbReference type="Gene3D" id="3.30.2180.10">
    <property type="entry name" value="ATP12-like"/>
    <property type="match status" value="1"/>
</dbReference>
<dbReference type="Gene3D" id="1.10.3580.10">
    <property type="entry name" value="ATP12 ATPase"/>
    <property type="match status" value="1"/>
</dbReference>
<dbReference type="GO" id="GO:0043461">
    <property type="term" value="P:proton-transporting ATP synthase complex assembly"/>
    <property type="evidence" value="ECO:0007669"/>
    <property type="project" value="InterPro"/>
</dbReference>
<comment type="caution">
    <text evidence="4">The sequence shown here is derived from an EMBL/GenBank/DDBJ whole genome shotgun (WGS) entry which is preliminary data.</text>
</comment>
<organism evidence="4 5">
    <name type="scientific">PS1 clade bacterium</name>
    <dbReference type="NCBI Taxonomy" id="2175152"/>
    <lineage>
        <taxon>Bacteria</taxon>
        <taxon>Pseudomonadati</taxon>
        <taxon>Pseudomonadota</taxon>
        <taxon>Alphaproteobacteria</taxon>
        <taxon>PS1 clade</taxon>
    </lineage>
</organism>
<dbReference type="Pfam" id="PF07542">
    <property type="entry name" value="ATP12"/>
    <property type="match status" value="1"/>
</dbReference>
<dbReference type="PANTHER" id="PTHR21013">
    <property type="entry name" value="ATP SYNTHASE MITOCHONDRIAL F1 COMPLEX ASSEMBLY FACTOR 2/ATP12 PROTEIN, MITOCHONDRIAL PRECURSOR"/>
    <property type="match status" value="1"/>
</dbReference>
<dbReference type="SUPFAM" id="SSF160909">
    <property type="entry name" value="ATP12-like"/>
    <property type="match status" value="1"/>
</dbReference>
<keyword evidence="2" id="KW-0809">Transit peptide</keyword>
<dbReference type="InterPro" id="IPR042272">
    <property type="entry name" value="ATP12_ATP_synth-F1-assembly_N"/>
</dbReference>